<dbReference type="EMBL" id="BSPX01000011">
    <property type="protein sequence ID" value="GLT21677.1"/>
    <property type="molecule type" value="Genomic_DNA"/>
</dbReference>
<protein>
    <recommendedName>
        <fullName evidence="5">Lipoprotein</fullName>
    </recommendedName>
</protein>
<feature type="compositionally biased region" description="Basic and acidic residues" evidence="1">
    <location>
        <begin position="103"/>
        <end position="121"/>
    </location>
</feature>
<dbReference type="RefSeq" id="WP_284187086.1">
    <property type="nucleotide sequence ID" value="NZ_BSPX01000011.1"/>
</dbReference>
<feature type="chain" id="PRO_5046184076" description="Lipoprotein" evidence="2">
    <location>
        <begin position="29"/>
        <end position="216"/>
    </location>
</feature>
<feature type="signal peptide" evidence="2">
    <location>
        <begin position="1"/>
        <end position="28"/>
    </location>
</feature>
<accession>A0ABQ6F8U8</accession>
<name>A0ABQ6F8U8_9RHOO</name>
<reference evidence="4" key="1">
    <citation type="journal article" date="2019" name="Int. J. Syst. Evol. Microbiol.">
        <title>The Global Catalogue of Microorganisms (GCM) 10K type strain sequencing project: providing services to taxonomists for standard genome sequencing and annotation.</title>
        <authorList>
            <consortium name="The Broad Institute Genomics Platform"/>
            <consortium name="The Broad Institute Genome Sequencing Center for Infectious Disease"/>
            <person name="Wu L."/>
            <person name="Ma J."/>
        </authorList>
    </citation>
    <scope>NUCLEOTIDE SEQUENCE [LARGE SCALE GENOMIC DNA]</scope>
    <source>
        <strain evidence="4">NBRC 102407</strain>
    </source>
</reference>
<evidence type="ECO:0008006" key="5">
    <source>
        <dbReference type="Google" id="ProtNLM"/>
    </source>
</evidence>
<feature type="region of interest" description="Disordered" evidence="1">
    <location>
        <begin position="96"/>
        <end position="121"/>
    </location>
</feature>
<organism evidence="3 4">
    <name type="scientific">Zoogloea oryzae</name>
    <dbReference type="NCBI Taxonomy" id="310767"/>
    <lineage>
        <taxon>Bacteria</taxon>
        <taxon>Pseudomonadati</taxon>
        <taxon>Pseudomonadota</taxon>
        <taxon>Betaproteobacteria</taxon>
        <taxon>Rhodocyclales</taxon>
        <taxon>Zoogloeaceae</taxon>
        <taxon>Zoogloea</taxon>
    </lineage>
</organism>
<dbReference type="Proteomes" id="UP001157167">
    <property type="component" value="Unassembled WGS sequence"/>
</dbReference>
<evidence type="ECO:0000313" key="4">
    <source>
        <dbReference type="Proteomes" id="UP001157167"/>
    </source>
</evidence>
<keyword evidence="4" id="KW-1185">Reference proteome</keyword>
<proteinExistence type="predicted"/>
<sequence length="216" mass="21965">MNTRIPQSPLTLAAVTLCLAGCVSVPMAPLVYGSKTVGGLDISTTTSTTNPGVSISIGYKRDDVALVPVAVLKNKGQPVGSDGKGGEHILIVHGDDANADASDGGKDTKGASDPGNRKKDSMSVFGSFEGRGMASADATSAQAVAANYFSTGIAAQHLAAGIGRAAAADQIRRCFEAVRDIADKLPADKQDTFREKGLTACSEAGKPPSTAETGKK</sequence>
<comment type="caution">
    <text evidence="3">The sequence shown here is derived from an EMBL/GenBank/DDBJ whole genome shotgun (WGS) entry which is preliminary data.</text>
</comment>
<evidence type="ECO:0000256" key="1">
    <source>
        <dbReference type="SAM" id="MobiDB-lite"/>
    </source>
</evidence>
<evidence type="ECO:0000256" key="2">
    <source>
        <dbReference type="SAM" id="SignalP"/>
    </source>
</evidence>
<evidence type="ECO:0000313" key="3">
    <source>
        <dbReference type="EMBL" id="GLT21677.1"/>
    </source>
</evidence>
<keyword evidence="2" id="KW-0732">Signal</keyword>
<gene>
    <name evidence="3" type="ORF">GCM10007933_11290</name>
</gene>